<dbReference type="CDD" id="cd02440">
    <property type="entry name" value="AdoMet_MTases"/>
    <property type="match status" value="1"/>
</dbReference>
<dbReference type="AlphaFoldDB" id="A0A517RLL9"/>
<dbReference type="Pfam" id="PF13649">
    <property type="entry name" value="Methyltransf_25"/>
    <property type="match status" value="1"/>
</dbReference>
<dbReference type="GO" id="GO:0032259">
    <property type="term" value="P:methylation"/>
    <property type="evidence" value="ECO:0007669"/>
    <property type="project" value="UniProtKB-KW"/>
</dbReference>
<organism evidence="4 5">
    <name type="scientific">Gimesia alba</name>
    <dbReference type="NCBI Taxonomy" id="2527973"/>
    <lineage>
        <taxon>Bacteria</taxon>
        <taxon>Pseudomonadati</taxon>
        <taxon>Planctomycetota</taxon>
        <taxon>Planctomycetia</taxon>
        <taxon>Planctomycetales</taxon>
        <taxon>Planctomycetaceae</taxon>
        <taxon>Gimesia</taxon>
    </lineage>
</organism>
<sequence>MTTNYDPIAEQYQRSKQQPWRTFVECYTLMELTGDPRDLTALDVACGEGFYTRMIRERGAARVTGVDLSQGMIELAQKQEAAHQQGINYIVGDARELPVADEYDLAIAAYLLNYARTRDELQAMCDGIARALKPGGRFVTVNSSPAFHFPSAPSFRQFGFETTTVGDWQEGTPITWTFHLEDGPFDIENYHLSVETHEAAFREAGFNEVHWHTPQLSPDGLKDNTIDFWTPLMENSPVAFIECVK</sequence>
<gene>
    <name evidence="4" type="primary">ubiE_6</name>
    <name evidence="4" type="ORF">Pan241w_48900</name>
</gene>
<dbReference type="Gene3D" id="3.40.50.150">
    <property type="entry name" value="Vaccinia Virus protein VP39"/>
    <property type="match status" value="1"/>
</dbReference>
<evidence type="ECO:0000256" key="2">
    <source>
        <dbReference type="ARBA" id="ARBA00022679"/>
    </source>
</evidence>
<accession>A0A517RLL9</accession>
<feature type="domain" description="Methyltransferase" evidence="3">
    <location>
        <begin position="42"/>
        <end position="136"/>
    </location>
</feature>
<name>A0A517RLL9_9PLAN</name>
<evidence type="ECO:0000313" key="4">
    <source>
        <dbReference type="EMBL" id="QDT44774.1"/>
    </source>
</evidence>
<evidence type="ECO:0000313" key="5">
    <source>
        <dbReference type="Proteomes" id="UP000317171"/>
    </source>
</evidence>
<dbReference type="EMBL" id="CP036269">
    <property type="protein sequence ID" value="QDT44774.1"/>
    <property type="molecule type" value="Genomic_DNA"/>
</dbReference>
<dbReference type="KEGG" id="gaz:Pan241w_48900"/>
<keyword evidence="5" id="KW-1185">Reference proteome</keyword>
<keyword evidence="1 4" id="KW-0489">Methyltransferase</keyword>
<dbReference type="InterPro" id="IPR029063">
    <property type="entry name" value="SAM-dependent_MTases_sf"/>
</dbReference>
<reference evidence="4 5" key="1">
    <citation type="submission" date="2019-02" db="EMBL/GenBank/DDBJ databases">
        <title>Deep-cultivation of Planctomycetes and their phenomic and genomic characterization uncovers novel biology.</title>
        <authorList>
            <person name="Wiegand S."/>
            <person name="Jogler M."/>
            <person name="Boedeker C."/>
            <person name="Pinto D."/>
            <person name="Vollmers J."/>
            <person name="Rivas-Marin E."/>
            <person name="Kohn T."/>
            <person name="Peeters S.H."/>
            <person name="Heuer A."/>
            <person name="Rast P."/>
            <person name="Oberbeckmann S."/>
            <person name="Bunk B."/>
            <person name="Jeske O."/>
            <person name="Meyerdierks A."/>
            <person name="Storesund J.E."/>
            <person name="Kallscheuer N."/>
            <person name="Luecker S."/>
            <person name="Lage O.M."/>
            <person name="Pohl T."/>
            <person name="Merkel B.J."/>
            <person name="Hornburger P."/>
            <person name="Mueller R.-W."/>
            <person name="Bruemmer F."/>
            <person name="Labrenz M."/>
            <person name="Spormann A.M."/>
            <person name="Op den Camp H."/>
            <person name="Overmann J."/>
            <person name="Amann R."/>
            <person name="Jetten M.S.M."/>
            <person name="Mascher T."/>
            <person name="Medema M.H."/>
            <person name="Devos D.P."/>
            <person name="Kaster A.-K."/>
            <person name="Ovreas L."/>
            <person name="Rohde M."/>
            <person name="Galperin M.Y."/>
            <person name="Jogler C."/>
        </authorList>
    </citation>
    <scope>NUCLEOTIDE SEQUENCE [LARGE SCALE GENOMIC DNA]</scope>
    <source>
        <strain evidence="4 5">Pan241w</strain>
    </source>
</reference>
<dbReference type="PANTHER" id="PTHR43861">
    <property type="entry name" value="TRANS-ACONITATE 2-METHYLTRANSFERASE-RELATED"/>
    <property type="match status" value="1"/>
</dbReference>
<dbReference type="EC" id="2.1.1.163" evidence="4"/>
<evidence type="ECO:0000256" key="1">
    <source>
        <dbReference type="ARBA" id="ARBA00022603"/>
    </source>
</evidence>
<keyword evidence="2 4" id="KW-0808">Transferase</keyword>
<dbReference type="PANTHER" id="PTHR43861:SF1">
    <property type="entry name" value="TRANS-ACONITATE 2-METHYLTRANSFERASE"/>
    <property type="match status" value="1"/>
</dbReference>
<protein>
    <submittedName>
        <fullName evidence="4">Demethylmenaquinone methyltransferase</fullName>
        <ecNumber evidence="4">2.1.1.163</ecNumber>
    </submittedName>
</protein>
<dbReference type="GO" id="GO:0043770">
    <property type="term" value="F:demethylmenaquinone methyltransferase activity"/>
    <property type="evidence" value="ECO:0007669"/>
    <property type="project" value="UniProtKB-EC"/>
</dbReference>
<dbReference type="Proteomes" id="UP000317171">
    <property type="component" value="Chromosome"/>
</dbReference>
<evidence type="ECO:0000259" key="3">
    <source>
        <dbReference type="Pfam" id="PF13649"/>
    </source>
</evidence>
<proteinExistence type="predicted"/>
<dbReference type="InterPro" id="IPR041698">
    <property type="entry name" value="Methyltransf_25"/>
</dbReference>
<dbReference type="OrthoDB" id="9772751at2"/>
<dbReference type="SUPFAM" id="SSF53335">
    <property type="entry name" value="S-adenosyl-L-methionine-dependent methyltransferases"/>
    <property type="match status" value="1"/>
</dbReference>